<organism evidence="5 6">
    <name type="scientific">Nonomuraea rubra</name>
    <dbReference type="NCBI Taxonomy" id="46180"/>
    <lineage>
        <taxon>Bacteria</taxon>
        <taxon>Bacillati</taxon>
        <taxon>Actinomycetota</taxon>
        <taxon>Actinomycetes</taxon>
        <taxon>Streptosporangiales</taxon>
        <taxon>Streptosporangiaceae</taxon>
        <taxon>Nonomuraea</taxon>
    </lineage>
</organism>
<evidence type="ECO:0000256" key="3">
    <source>
        <dbReference type="ARBA" id="ARBA00022801"/>
    </source>
</evidence>
<evidence type="ECO:0000313" key="5">
    <source>
        <dbReference type="EMBL" id="MBB6557135.1"/>
    </source>
</evidence>
<gene>
    <name evidence="5" type="ORF">HD593_011930</name>
</gene>
<sequence length="396" mass="42091">MRAARVVLGVEVRKRFDVVGFDPRGVGTSAPVECLSDEELDAFVALDGTPDTAGERLALEEGARRFAEGCRRRSGRLLPHLGTVNVARDLDLLRQALGERRLTYLGKSYGTLLGAVYAKLFPGRVRAMVLDGALDPGRSRVRLGAEQAAGFERALRAYAEDCLAVGGCPFRSRTVDGALEEVSGLLRRTDARPLRGDGRREVTQAVAVLGLLGPLYDRALWPELGEALRRAFKGDGALLLRNADQLTGRHHDGTYSNETEANLAVNCADGGHPRRPATYGRAAAAAAARERAPRFGAYLVWSSLPCAYWPHPAALGPLKVEGSAPILVVGTERDPVTPYAWARKLAGALGSGVLLRYGGDGHTAYGGGSRCVDEVVEGYLVAGVVPEDGAVCPGIG</sequence>
<evidence type="ECO:0000256" key="2">
    <source>
        <dbReference type="ARBA" id="ARBA00022729"/>
    </source>
</evidence>
<comment type="similarity">
    <text evidence="1">Belongs to the peptidase S33 family.</text>
</comment>
<dbReference type="PANTHER" id="PTHR43248:SF29">
    <property type="entry name" value="TRIPEPTIDYL AMINOPEPTIDASE"/>
    <property type="match status" value="1"/>
</dbReference>
<dbReference type="InterPro" id="IPR029058">
    <property type="entry name" value="AB_hydrolase_fold"/>
</dbReference>
<proteinExistence type="inferred from homology"/>
<dbReference type="SUPFAM" id="SSF53474">
    <property type="entry name" value="alpha/beta-Hydrolases"/>
    <property type="match status" value="1"/>
</dbReference>
<evidence type="ECO:0000259" key="4">
    <source>
        <dbReference type="Pfam" id="PF08386"/>
    </source>
</evidence>
<dbReference type="GO" id="GO:0016787">
    <property type="term" value="F:hydrolase activity"/>
    <property type="evidence" value="ECO:0007669"/>
    <property type="project" value="UniProtKB-KW"/>
</dbReference>
<dbReference type="InterPro" id="IPR013595">
    <property type="entry name" value="Pept_S33_TAP-like_C"/>
</dbReference>
<dbReference type="Pfam" id="PF08386">
    <property type="entry name" value="Abhydrolase_4"/>
    <property type="match status" value="1"/>
</dbReference>
<dbReference type="Gene3D" id="3.40.50.1820">
    <property type="entry name" value="alpha/beta hydrolase"/>
    <property type="match status" value="1"/>
</dbReference>
<dbReference type="AlphaFoldDB" id="A0A7X0P897"/>
<protein>
    <submittedName>
        <fullName evidence="5">Pimeloyl-ACP methyl ester carboxylesterase</fullName>
    </submittedName>
</protein>
<dbReference type="RefSeq" id="WP_312904421.1">
    <property type="nucleotide sequence ID" value="NZ_JACHMI010000001.1"/>
</dbReference>
<evidence type="ECO:0000256" key="1">
    <source>
        <dbReference type="ARBA" id="ARBA00010088"/>
    </source>
</evidence>
<comment type="caution">
    <text evidence="5">The sequence shown here is derived from an EMBL/GenBank/DDBJ whole genome shotgun (WGS) entry which is preliminary data.</text>
</comment>
<evidence type="ECO:0000313" key="6">
    <source>
        <dbReference type="Proteomes" id="UP000565579"/>
    </source>
</evidence>
<dbReference type="EMBL" id="JACHMI010000001">
    <property type="protein sequence ID" value="MBB6557135.1"/>
    <property type="molecule type" value="Genomic_DNA"/>
</dbReference>
<dbReference type="InterPro" id="IPR051601">
    <property type="entry name" value="Serine_prot/Carboxylest_S33"/>
</dbReference>
<dbReference type="Proteomes" id="UP000565579">
    <property type="component" value="Unassembled WGS sequence"/>
</dbReference>
<keyword evidence="2" id="KW-0732">Signal</keyword>
<keyword evidence="3" id="KW-0378">Hydrolase</keyword>
<feature type="domain" description="Peptidase S33 tripeptidyl aminopeptidase-like C-terminal" evidence="4">
    <location>
        <begin position="293"/>
        <end position="392"/>
    </location>
</feature>
<keyword evidence="6" id="KW-1185">Reference proteome</keyword>
<accession>A0A7X0P897</accession>
<name>A0A7X0P897_9ACTN</name>
<reference evidence="5 6" key="1">
    <citation type="submission" date="2020-08" db="EMBL/GenBank/DDBJ databases">
        <title>Sequencing the genomes of 1000 actinobacteria strains.</title>
        <authorList>
            <person name="Klenk H.-P."/>
        </authorList>
    </citation>
    <scope>NUCLEOTIDE SEQUENCE [LARGE SCALE GENOMIC DNA]</scope>
    <source>
        <strain evidence="5 6">DSM 43768</strain>
    </source>
</reference>
<dbReference type="PANTHER" id="PTHR43248">
    <property type="entry name" value="2-SUCCINYL-6-HYDROXY-2,4-CYCLOHEXADIENE-1-CARBOXYLATE SYNTHASE"/>
    <property type="match status" value="1"/>
</dbReference>